<reference evidence="4 5" key="1">
    <citation type="journal article" date="2018" name="Genet. Mol. Biol.">
        <title>The genome sequence of Dyella jiangningensis FCAV SCS01 from a lignocellulose-decomposing microbial consortium metagenome reveals potential for biotechnological applications.</title>
        <authorList>
            <person name="Desiderato J.G."/>
            <person name="Alvarenga D.O."/>
            <person name="Constancio M.T.L."/>
            <person name="Alves L.M.C."/>
            <person name="Varani A.M."/>
        </authorList>
    </citation>
    <scope>NUCLEOTIDE SEQUENCE [LARGE SCALE GENOMIC DNA]</scope>
    <source>
        <strain evidence="4 5">FCAV SCS01</strain>
    </source>
</reference>
<keyword evidence="5" id="KW-1185">Reference proteome</keyword>
<dbReference type="RefSeq" id="WP_111984092.1">
    <property type="nucleotide sequence ID" value="NZ_NFZS01000004.1"/>
</dbReference>
<feature type="compositionally biased region" description="Low complexity" evidence="1">
    <location>
        <begin position="125"/>
        <end position="143"/>
    </location>
</feature>
<evidence type="ECO:0000256" key="1">
    <source>
        <dbReference type="SAM" id="MobiDB-lite"/>
    </source>
</evidence>
<feature type="signal peptide" evidence="2">
    <location>
        <begin position="1"/>
        <end position="19"/>
    </location>
</feature>
<organism evidence="4 5">
    <name type="scientific">Dyella jiangningensis</name>
    <dbReference type="NCBI Taxonomy" id="1379159"/>
    <lineage>
        <taxon>Bacteria</taxon>
        <taxon>Pseudomonadati</taxon>
        <taxon>Pseudomonadota</taxon>
        <taxon>Gammaproteobacteria</taxon>
        <taxon>Lysobacterales</taxon>
        <taxon>Rhodanobacteraceae</taxon>
        <taxon>Dyella</taxon>
    </lineage>
</organism>
<feature type="region of interest" description="Disordered" evidence="1">
    <location>
        <begin position="34"/>
        <end position="90"/>
    </location>
</feature>
<keyword evidence="2" id="KW-0732">Signal</keyword>
<proteinExistence type="predicted"/>
<feature type="compositionally biased region" description="Polar residues" evidence="1">
    <location>
        <begin position="64"/>
        <end position="80"/>
    </location>
</feature>
<feature type="region of interest" description="Disordered" evidence="1">
    <location>
        <begin position="114"/>
        <end position="143"/>
    </location>
</feature>
<dbReference type="InterPro" id="IPR025392">
    <property type="entry name" value="DUF4124"/>
</dbReference>
<gene>
    <name evidence="4" type="ORF">CA260_16335</name>
</gene>
<feature type="domain" description="DUF4124" evidence="3">
    <location>
        <begin position="9"/>
        <end position="62"/>
    </location>
</feature>
<feature type="compositionally biased region" description="Polar residues" evidence="1">
    <location>
        <begin position="42"/>
        <end position="52"/>
    </location>
</feature>
<dbReference type="OrthoDB" id="7068596at2"/>
<comment type="caution">
    <text evidence="4">The sequence shown here is derived from an EMBL/GenBank/DDBJ whole genome shotgun (WGS) entry which is preliminary data.</text>
</comment>
<evidence type="ECO:0000313" key="5">
    <source>
        <dbReference type="Proteomes" id="UP000248926"/>
    </source>
</evidence>
<dbReference type="Pfam" id="PF13511">
    <property type="entry name" value="DUF4124"/>
    <property type="match status" value="1"/>
</dbReference>
<evidence type="ECO:0000259" key="3">
    <source>
        <dbReference type="Pfam" id="PF13511"/>
    </source>
</evidence>
<name>A0A328P2T5_9GAMM</name>
<sequence>MRRLLIATALLLAAPLVAAQAYKWTDAHGTVHYSDAPPAQGTKYSKVTTTGTVEPIAEPAPSKPSESTSEAKPSASQSSLPMVDNPENRAKLCANLKNNLDALKGGGPVVMEQNGQQKLLDADQRQQQQATSQAQYQQYCSGN</sequence>
<feature type="chain" id="PRO_5016400254" evidence="2">
    <location>
        <begin position="20"/>
        <end position="143"/>
    </location>
</feature>
<dbReference type="EMBL" id="NFZS01000004">
    <property type="protein sequence ID" value="RAO75623.1"/>
    <property type="molecule type" value="Genomic_DNA"/>
</dbReference>
<evidence type="ECO:0000256" key="2">
    <source>
        <dbReference type="SAM" id="SignalP"/>
    </source>
</evidence>
<accession>A0A328P2T5</accession>
<dbReference type="Proteomes" id="UP000248926">
    <property type="component" value="Unassembled WGS sequence"/>
</dbReference>
<protein>
    <submittedName>
        <fullName evidence="4">DUF4124 domain-containing protein</fullName>
    </submittedName>
</protein>
<dbReference type="AlphaFoldDB" id="A0A328P2T5"/>
<evidence type="ECO:0000313" key="4">
    <source>
        <dbReference type="EMBL" id="RAO75623.1"/>
    </source>
</evidence>